<dbReference type="InterPro" id="IPR050739">
    <property type="entry name" value="MFP"/>
</dbReference>
<dbReference type="Pfam" id="PF25917">
    <property type="entry name" value="BSH_RND"/>
    <property type="match status" value="1"/>
</dbReference>
<organism evidence="4 5">
    <name type="scientific">Serratia odorifera</name>
    <dbReference type="NCBI Taxonomy" id="618"/>
    <lineage>
        <taxon>Bacteria</taxon>
        <taxon>Pseudomonadati</taxon>
        <taxon>Pseudomonadota</taxon>
        <taxon>Gammaproteobacteria</taxon>
        <taxon>Enterobacterales</taxon>
        <taxon>Yersiniaceae</taxon>
        <taxon>Serratia</taxon>
    </lineage>
</organism>
<sequence>MTENTSSAKQPVFAVRRAKPRPRTLAGILLFTLLILAWGIYWWTTGRWMIETDDAYARADIVTLAPRINGYLVAVAVQDNQPVKAGQLLARIDPRDFQAKVELAEAAVAAAVAENDVKQARIANLAARQQQQISLIAEAQAAVRAAAAESNRAALEDRRQHRLARQNISSAQQVESSDADARKTVAQLAQAQARLASQQQALSVLASSQQATEAERDKAKAMLTQAQAILTIARINLASTRIVSPINGTVGEHALRAGQYAETGSPLLSVVPGNTYVVANFKETQIDHMQVDQPAEVQVDAFGGQVFKGKVESFSPASGAQFALLPPDNATGNFTKIVQRMPVRIRLDAGQTRVEQVRPGMSVMVTVDTRHE</sequence>
<dbReference type="Gene3D" id="2.40.30.170">
    <property type="match status" value="1"/>
</dbReference>
<proteinExistence type="inferred from homology"/>
<keyword evidence="2" id="KW-0472">Membrane</keyword>
<evidence type="ECO:0000259" key="3">
    <source>
        <dbReference type="Pfam" id="PF25917"/>
    </source>
</evidence>
<dbReference type="EMBL" id="LR134117">
    <property type="protein sequence ID" value="VDZ61032.1"/>
    <property type="molecule type" value="Genomic_DNA"/>
</dbReference>
<dbReference type="Gene3D" id="1.10.287.470">
    <property type="entry name" value="Helix hairpin bin"/>
    <property type="match status" value="1"/>
</dbReference>
<evidence type="ECO:0000256" key="2">
    <source>
        <dbReference type="SAM" id="Phobius"/>
    </source>
</evidence>
<dbReference type="AlphaFoldDB" id="A0A447KV38"/>
<evidence type="ECO:0000313" key="4">
    <source>
        <dbReference type="EMBL" id="VDZ61032.1"/>
    </source>
</evidence>
<evidence type="ECO:0000313" key="5">
    <source>
        <dbReference type="Proteomes" id="UP000281391"/>
    </source>
</evidence>
<keyword evidence="2" id="KW-1133">Transmembrane helix</keyword>
<dbReference type="PANTHER" id="PTHR30386">
    <property type="entry name" value="MEMBRANE FUSION SUBUNIT OF EMRAB-TOLC MULTIDRUG EFFLUX PUMP"/>
    <property type="match status" value="1"/>
</dbReference>
<dbReference type="GO" id="GO:0055085">
    <property type="term" value="P:transmembrane transport"/>
    <property type="evidence" value="ECO:0007669"/>
    <property type="project" value="InterPro"/>
</dbReference>
<dbReference type="PANTHER" id="PTHR30386:SF24">
    <property type="entry name" value="MULTIDRUG RESISTANCE EFFLUX PUMP"/>
    <property type="match status" value="1"/>
</dbReference>
<gene>
    <name evidence="4" type="primary">yibH_3</name>
    <name evidence="4" type="ORF">NCTC11214_03610</name>
</gene>
<dbReference type="PRINTS" id="PR01490">
    <property type="entry name" value="RTXTOXIND"/>
</dbReference>
<protein>
    <submittedName>
        <fullName evidence="4">Inner membrane protein yibH</fullName>
    </submittedName>
</protein>
<accession>A0A447KV38</accession>
<feature type="transmembrane region" description="Helical" evidence="2">
    <location>
        <begin position="25"/>
        <end position="43"/>
    </location>
</feature>
<name>A0A447KV38_SEROD</name>
<keyword evidence="2" id="KW-0812">Transmembrane</keyword>
<evidence type="ECO:0000256" key="1">
    <source>
        <dbReference type="ARBA" id="ARBA00009477"/>
    </source>
</evidence>
<dbReference type="KEGG" id="sof:NCTC11214_03610"/>
<feature type="domain" description="Multidrug resistance protein MdtA-like barrel-sandwich hybrid" evidence="3">
    <location>
        <begin position="61"/>
        <end position="270"/>
    </location>
</feature>
<dbReference type="Gene3D" id="2.40.50.100">
    <property type="match status" value="1"/>
</dbReference>
<dbReference type="RefSeq" id="WP_004961052.1">
    <property type="nucleotide sequence ID" value="NZ_JAEKCK010000002.1"/>
</dbReference>
<reference evidence="4 5" key="1">
    <citation type="submission" date="2018-12" db="EMBL/GenBank/DDBJ databases">
        <authorList>
            <consortium name="Pathogen Informatics"/>
        </authorList>
    </citation>
    <scope>NUCLEOTIDE SEQUENCE [LARGE SCALE GENOMIC DNA]</scope>
    <source>
        <strain evidence="4 5">NCTC11214</strain>
    </source>
</reference>
<dbReference type="SUPFAM" id="SSF111369">
    <property type="entry name" value="HlyD-like secretion proteins"/>
    <property type="match status" value="2"/>
</dbReference>
<dbReference type="InterPro" id="IPR058625">
    <property type="entry name" value="MdtA-like_BSH"/>
</dbReference>
<dbReference type="Proteomes" id="UP000281391">
    <property type="component" value="Chromosome"/>
</dbReference>
<comment type="similarity">
    <text evidence="1">Belongs to the membrane fusion protein (MFP) (TC 8.A.1) family.</text>
</comment>